<evidence type="ECO:0000313" key="1">
    <source>
        <dbReference type="EMBL" id="ERN09132.1"/>
    </source>
</evidence>
<name>W1PGJ9_AMBTC</name>
<gene>
    <name evidence="1" type="ORF">AMTR_s00014p00169490</name>
</gene>
<dbReference type="Proteomes" id="UP000017836">
    <property type="component" value="Unassembled WGS sequence"/>
</dbReference>
<keyword evidence="2" id="KW-1185">Reference proteome</keyword>
<dbReference type="AlphaFoldDB" id="W1PGJ9"/>
<dbReference type="Gramene" id="ERN09132">
    <property type="protein sequence ID" value="ERN09132"/>
    <property type="gene ID" value="AMTR_s00014p00169490"/>
</dbReference>
<evidence type="ECO:0000313" key="2">
    <source>
        <dbReference type="Proteomes" id="UP000017836"/>
    </source>
</evidence>
<dbReference type="HOGENOM" id="CLU_127875_0_0_1"/>
<organism evidence="1 2">
    <name type="scientific">Amborella trichopoda</name>
    <dbReference type="NCBI Taxonomy" id="13333"/>
    <lineage>
        <taxon>Eukaryota</taxon>
        <taxon>Viridiplantae</taxon>
        <taxon>Streptophyta</taxon>
        <taxon>Embryophyta</taxon>
        <taxon>Tracheophyta</taxon>
        <taxon>Spermatophyta</taxon>
        <taxon>Magnoliopsida</taxon>
        <taxon>Amborellales</taxon>
        <taxon>Amborellaceae</taxon>
        <taxon>Amborella</taxon>
    </lineage>
</organism>
<accession>W1PGJ9</accession>
<sequence>MEAQKMTNWEAKKQEFVLRNVDTFSILPHAAVKKNVFDWELEVNWQNLHVKIPFGPATPEHLPRDLMLASSAGTSPIMLIESSSSEGDLSPGSRNLSKKLYKMMKVLSKTTMIFKAVQVEYTGEIVVVEEGIVIGDLNWNPTWRRRAKKNEAQRLVMELPSTHFLLFSQGSLGVGKNFIPD</sequence>
<protein>
    <submittedName>
        <fullName evidence="1">Uncharacterized protein</fullName>
    </submittedName>
</protein>
<reference evidence="2" key="1">
    <citation type="journal article" date="2013" name="Science">
        <title>The Amborella genome and the evolution of flowering plants.</title>
        <authorList>
            <consortium name="Amborella Genome Project"/>
        </authorList>
    </citation>
    <scope>NUCLEOTIDE SEQUENCE [LARGE SCALE GENOMIC DNA]</scope>
</reference>
<dbReference type="EMBL" id="KI393051">
    <property type="protein sequence ID" value="ERN09132.1"/>
    <property type="molecule type" value="Genomic_DNA"/>
</dbReference>
<proteinExistence type="predicted"/>